<comment type="caution">
    <text evidence="2">The sequence shown here is derived from an EMBL/GenBank/DDBJ whole genome shotgun (WGS) entry which is preliminary data.</text>
</comment>
<evidence type="ECO:0000313" key="2">
    <source>
        <dbReference type="EMBL" id="GAC30706.1"/>
    </source>
</evidence>
<dbReference type="Proteomes" id="UP000006251">
    <property type="component" value="Unassembled WGS sequence"/>
</dbReference>
<evidence type="ECO:0000313" key="3">
    <source>
        <dbReference type="Proteomes" id="UP000006251"/>
    </source>
</evidence>
<sequence length="126" mass="14220">MNKFLFLFMLVYSASACSLEIIGVKNAELQDLYLYNGSRLTIYPEEGALVSVQGKANKRVKLDIKQSGVIYFAPGIRVVDLRAKDPIITLDRYGEGEFAIGFSLRGEKHVSGKYRKSIKYQVNYVD</sequence>
<proteinExistence type="predicted"/>
<accession>K6Z389</accession>
<dbReference type="RefSeq" id="WP_006015265.1">
    <property type="nucleotide sequence ID" value="NZ_AUAV01000023.1"/>
</dbReference>
<dbReference type="OrthoDB" id="6400213at2"/>
<dbReference type="STRING" id="1121922.GCA_000428905_03579"/>
<evidence type="ECO:0000256" key="1">
    <source>
        <dbReference type="SAM" id="SignalP"/>
    </source>
</evidence>
<evidence type="ECO:0008006" key="4">
    <source>
        <dbReference type="Google" id="ProtNLM"/>
    </source>
</evidence>
<dbReference type="PROSITE" id="PS51257">
    <property type="entry name" value="PROKAR_LIPOPROTEIN"/>
    <property type="match status" value="1"/>
</dbReference>
<gene>
    <name evidence="2" type="ORF">GPAL_3866</name>
</gene>
<dbReference type="AlphaFoldDB" id="K6Z389"/>
<name>K6Z389_9ALTE</name>
<protein>
    <recommendedName>
        <fullName evidence="4">Lipoprotein</fullName>
    </recommendedName>
</protein>
<keyword evidence="3" id="KW-1185">Reference proteome</keyword>
<feature type="chain" id="PRO_5003898028" description="Lipoprotein" evidence="1">
    <location>
        <begin position="17"/>
        <end position="126"/>
    </location>
</feature>
<feature type="signal peptide" evidence="1">
    <location>
        <begin position="1"/>
        <end position="16"/>
    </location>
</feature>
<keyword evidence="1" id="KW-0732">Signal</keyword>
<dbReference type="EMBL" id="BAEQ01000066">
    <property type="protein sequence ID" value="GAC30706.1"/>
    <property type="molecule type" value="Genomic_DNA"/>
</dbReference>
<organism evidence="2 3">
    <name type="scientific">Brumicola pallidula DSM 14239 = ACAM 615</name>
    <dbReference type="NCBI Taxonomy" id="1121922"/>
    <lineage>
        <taxon>Bacteria</taxon>
        <taxon>Pseudomonadati</taxon>
        <taxon>Pseudomonadota</taxon>
        <taxon>Gammaproteobacteria</taxon>
        <taxon>Alteromonadales</taxon>
        <taxon>Alteromonadaceae</taxon>
        <taxon>Brumicola</taxon>
    </lineage>
</organism>
<reference evidence="3" key="1">
    <citation type="journal article" date="2014" name="Environ. Microbiol.">
        <title>Comparative genomics of the marine bacterial genus Glaciecola reveals the high degree of genomic diversity and genomic characteristic for cold adaptation.</title>
        <authorList>
            <person name="Qin Q.L."/>
            <person name="Xie B.B."/>
            <person name="Yu Y."/>
            <person name="Shu Y.L."/>
            <person name="Rong J.C."/>
            <person name="Zhang Y.J."/>
            <person name="Zhao D.L."/>
            <person name="Chen X.L."/>
            <person name="Zhang X.Y."/>
            <person name="Chen B."/>
            <person name="Zhou B.C."/>
            <person name="Zhang Y.Z."/>
        </authorList>
    </citation>
    <scope>NUCLEOTIDE SEQUENCE [LARGE SCALE GENOMIC DNA]</scope>
    <source>
        <strain evidence="3">ACAM 615</strain>
    </source>
</reference>